<proteinExistence type="predicted"/>
<comment type="pathway">
    <text evidence="1">Amino-acid biosynthesis; L-asparagine biosynthesis; L-asparagine from L-aspartate (L-Gln route): step 1/1.</text>
</comment>
<evidence type="ECO:0000256" key="4">
    <source>
        <dbReference type="ARBA" id="ARBA00048741"/>
    </source>
</evidence>
<dbReference type="AlphaFoldDB" id="A0A1E5H0D1"/>
<dbReference type="GO" id="GO:0004066">
    <property type="term" value="F:asparagine synthase (glutamine-hydrolyzing) activity"/>
    <property type="evidence" value="ECO:0007669"/>
    <property type="project" value="UniProtKB-EC"/>
</dbReference>
<feature type="domain" description="Asparagine synthetase" evidence="5">
    <location>
        <begin position="126"/>
        <end position="513"/>
    </location>
</feature>
<dbReference type="InterPro" id="IPR051786">
    <property type="entry name" value="ASN_synthetase/amidase"/>
</dbReference>
<keyword evidence="7" id="KW-1185">Reference proteome</keyword>
<dbReference type="EMBL" id="MIJY01000006">
    <property type="protein sequence ID" value="OEG18459.1"/>
    <property type="molecule type" value="Genomic_DNA"/>
</dbReference>
<comment type="caution">
    <text evidence="6">The sequence shown here is derived from an EMBL/GenBank/DDBJ whole genome shotgun (WGS) entry which is preliminary data.</text>
</comment>
<accession>A0A1E5H0D1</accession>
<dbReference type="OrthoDB" id="1779554at2"/>
<dbReference type="PANTHER" id="PTHR43284">
    <property type="entry name" value="ASPARAGINE SYNTHETASE (GLUTAMINE-HYDROLYZING)"/>
    <property type="match status" value="1"/>
</dbReference>
<dbReference type="Pfam" id="PF00733">
    <property type="entry name" value="Asn_synthase"/>
    <property type="match status" value="1"/>
</dbReference>
<keyword evidence="3" id="KW-0061">Asparagine biosynthesis</keyword>
<organism evidence="6 7">
    <name type="scientific">Enterococcus termitis</name>
    <dbReference type="NCBI Taxonomy" id="332950"/>
    <lineage>
        <taxon>Bacteria</taxon>
        <taxon>Bacillati</taxon>
        <taxon>Bacillota</taxon>
        <taxon>Bacilli</taxon>
        <taxon>Lactobacillales</taxon>
        <taxon>Enterococcaceae</taxon>
        <taxon>Enterococcus</taxon>
    </lineage>
</organism>
<dbReference type="InterPro" id="IPR001962">
    <property type="entry name" value="Asn_synthase"/>
</dbReference>
<evidence type="ECO:0000313" key="7">
    <source>
        <dbReference type="Proteomes" id="UP000095094"/>
    </source>
</evidence>
<dbReference type="EC" id="6.3.5.4" evidence="2"/>
<dbReference type="PANTHER" id="PTHR43284:SF1">
    <property type="entry name" value="ASPARAGINE SYNTHETASE"/>
    <property type="match status" value="1"/>
</dbReference>
<comment type="catalytic activity">
    <reaction evidence="4">
        <text>L-aspartate + L-glutamine + ATP + H2O = L-asparagine + L-glutamate + AMP + diphosphate + H(+)</text>
        <dbReference type="Rhea" id="RHEA:12228"/>
        <dbReference type="ChEBI" id="CHEBI:15377"/>
        <dbReference type="ChEBI" id="CHEBI:15378"/>
        <dbReference type="ChEBI" id="CHEBI:29985"/>
        <dbReference type="ChEBI" id="CHEBI:29991"/>
        <dbReference type="ChEBI" id="CHEBI:30616"/>
        <dbReference type="ChEBI" id="CHEBI:33019"/>
        <dbReference type="ChEBI" id="CHEBI:58048"/>
        <dbReference type="ChEBI" id="CHEBI:58359"/>
        <dbReference type="ChEBI" id="CHEBI:456215"/>
        <dbReference type="EC" id="6.3.5.4"/>
    </reaction>
</comment>
<name>A0A1E5H0D1_9ENTE</name>
<dbReference type="GO" id="GO:0006529">
    <property type="term" value="P:asparagine biosynthetic process"/>
    <property type="evidence" value="ECO:0007669"/>
    <property type="project" value="UniProtKB-KW"/>
</dbReference>
<dbReference type="Gene3D" id="3.40.50.620">
    <property type="entry name" value="HUPs"/>
    <property type="match status" value="1"/>
</dbReference>
<dbReference type="InterPro" id="IPR014729">
    <property type="entry name" value="Rossmann-like_a/b/a_fold"/>
</dbReference>
<evidence type="ECO:0000256" key="3">
    <source>
        <dbReference type="ARBA" id="ARBA00022888"/>
    </source>
</evidence>
<evidence type="ECO:0000259" key="5">
    <source>
        <dbReference type="Pfam" id="PF00733"/>
    </source>
</evidence>
<dbReference type="Proteomes" id="UP000095094">
    <property type="component" value="Unassembled WGS sequence"/>
</dbReference>
<reference evidence="7" key="1">
    <citation type="submission" date="2016-09" db="EMBL/GenBank/DDBJ databases">
        <authorList>
            <person name="Gulvik C.A."/>
        </authorList>
    </citation>
    <scope>NUCLEOTIDE SEQUENCE [LARGE SCALE GENOMIC DNA]</scope>
    <source>
        <strain evidence="7">LMG 8895</strain>
    </source>
</reference>
<evidence type="ECO:0000256" key="1">
    <source>
        <dbReference type="ARBA" id="ARBA00005187"/>
    </source>
</evidence>
<keyword evidence="3" id="KW-0028">Amino-acid biosynthesis</keyword>
<evidence type="ECO:0000256" key="2">
    <source>
        <dbReference type="ARBA" id="ARBA00012737"/>
    </source>
</evidence>
<sequence>MIVELQENISLGIFVLVAEESLFIGGPLFDTSLSWIISNDEELIVSDSSTDLALFLDLPISKTALALNLIHSLPYYPFQTLSLWENVNTIQPFHILKYSADKKLEAIQVWSPPALVKEVEPIYLKIRERLLKILSQNIVDYSELSADLSGGIDSATIIYILKALHADIKLYHAEADSKWNSDSKWAKLISNDLNTSFTSFPSLGSSGKNFKIDIEYSNSTLPDSPLLWADTEGYVESIAESAEKPAHTTHFTGLGGDELFTPMPSNAWSLVRQNKLRSVDLGLRYCLLSRTPISIGISELINNVSFKDALQLEIDRAFGYDNTSITDSTLNWCGPIIIPNWLTEPYRKSSYKVLTNALHDTTGALDIDRSRHQIIESLLFQRRLVNQLNKIYETNGIAWQAPFLDIEIINHSLSIPARYKQDPNLTKPILYNATKGLVAKNIFTRGFKGDYSTGLYKSYKEAVKGYTQQIKKFKLVEWGIVDADILISELSMPTALHSRIESFERLAAVERWLRVAMKKIETSNE</sequence>
<protein>
    <recommendedName>
        <fullName evidence="2">asparagine synthase (glutamine-hydrolyzing)</fullName>
        <ecNumber evidence="2">6.3.5.4</ecNumber>
    </recommendedName>
</protein>
<evidence type="ECO:0000313" key="6">
    <source>
        <dbReference type="EMBL" id="OEG18459.1"/>
    </source>
</evidence>
<gene>
    <name evidence="6" type="ORF">BCR25_16600</name>
</gene>
<dbReference type="SUPFAM" id="SSF52402">
    <property type="entry name" value="Adenine nucleotide alpha hydrolases-like"/>
    <property type="match status" value="1"/>
</dbReference>